<evidence type="ECO:0000313" key="7">
    <source>
        <dbReference type="Proteomes" id="UP001147747"/>
    </source>
</evidence>
<dbReference type="SUPFAM" id="SSF103473">
    <property type="entry name" value="MFS general substrate transporter"/>
    <property type="match status" value="1"/>
</dbReference>
<feature type="transmembrane region" description="Helical" evidence="4">
    <location>
        <begin position="202"/>
        <end position="223"/>
    </location>
</feature>
<dbReference type="InterPro" id="IPR050327">
    <property type="entry name" value="Proton-linked_MCT"/>
</dbReference>
<feature type="transmembrane region" description="Helical" evidence="4">
    <location>
        <begin position="146"/>
        <end position="166"/>
    </location>
</feature>
<comment type="caution">
    <text evidence="6">The sequence shown here is derived from an EMBL/GenBank/DDBJ whole genome shotgun (WGS) entry which is preliminary data.</text>
</comment>
<dbReference type="PANTHER" id="PTHR11360">
    <property type="entry name" value="MONOCARBOXYLATE TRANSPORTER"/>
    <property type="match status" value="1"/>
</dbReference>
<keyword evidence="4" id="KW-1133">Transmembrane helix</keyword>
<comment type="subcellular location">
    <subcellularLocation>
        <location evidence="1">Membrane</location>
        <topology evidence="1">Multi-pass membrane protein</topology>
    </subcellularLocation>
</comment>
<dbReference type="InterPro" id="IPR020846">
    <property type="entry name" value="MFS_dom"/>
</dbReference>
<organism evidence="6 7">
    <name type="scientific">Penicillium cosmopolitanum</name>
    <dbReference type="NCBI Taxonomy" id="1131564"/>
    <lineage>
        <taxon>Eukaryota</taxon>
        <taxon>Fungi</taxon>
        <taxon>Dikarya</taxon>
        <taxon>Ascomycota</taxon>
        <taxon>Pezizomycotina</taxon>
        <taxon>Eurotiomycetes</taxon>
        <taxon>Eurotiomycetidae</taxon>
        <taxon>Eurotiales</taxon>
        <taxon>Aspergillaceae</taxon>
        <taxon>Penicillium</taxon>
    </lineage>
</organism>
<evidence type="ECO:0000256" key="4">
    <source>
        <dbReference type="SAM" id="Phobius"/>
    </source>
</evidence>
<feature type="transmembrane region" description="Helical" evidence="4">
    <location>
        <begin position="405"/>
        <end position="425"/>
    </location>
</feature>
<protein>
    <submittedName>
        <fullName evidence="6">Major facilitator superfamily transporter</fullName>
    </submittedName>
</protein>
<name>A0A9X0B9U7_9EURO</name>
<dbReference type="Proteomes" id="UP001147747">
    <property type="component" value="Unassembled WGS sequence"/>
</dbReference>
<dbReference type="GeneID" id="81368813"/>
<dbReference type="Gene3D" id="1.20.1250.20">
    <property type="entry name" value="MFS general substrate transporter like domains"/>
    <property type="match status" value="2"/>
</dbReference>
<comment type="similarity">
    <text evidence="2">Belongs to the major facilitator superfamily. Monocarboxylate porter (TC 2.A.1.13) family.</text>
</comment>
<dbReference type="GO" id="GO:0016020">
    <property type="term" value="C:membrane"/>
    <property type="evidence" value="ECO:0007669"/>
    <property type="project" value="UniProtKB-SubCell"/>
</dbReference>
<evidence type="ECO:0000256" key="1">
    <source>
        <dbReference type="ARBA" id="ARBA00004141"/>
    </source>
</evidence>
<reference evidence="6" key="2">
    <citation type="journal article" date="2023" name="IMA Fungus">
        <title>Comparative genomic study of the Penicillium genus elucidates a diverse pangenome and 15 lateral gene transfer events.</title>
        <authorList>
            <person name="Petersen C."/>
            <person name="Sorensen T."/>
            <person name="Nielsen M.R."/>
            <person name="Sondergaard T.E."/>
            <person name="Sorensen J.L."/>
            <person name="Fitzpatrick D.A."/>
            <person name="Frisvad J.C."/>
            <person name="Nielsen K.L."/>
        </authorList>
    </citation>
    <scope>NUCLEOTIDE SEQUENCE</scope>
    <source>
        <strain evidence="6">IBT 29677</strain>
    </source>
</reference>
<dbReference type="Pfam" id="PF07690">
    <property type="entry name" value="MFS_1"/>
    <property type="match status" value="2"/>
</dbReference>
<dbReference type="OrthoDB" id="6499973at2759"/>
<dbReference type="AlphaFoldDB" id="A0A9X0B9U7"/>
<keyword evidence="4" id="KW-0472">Membrane</keyword>
<keyword evidence="4" id="KW-0812">Transmembrane</keyword>
<gene>
    <name evidence="6" type="ORF">N7509_005196</name>
</gene>
<dbReference type="PANTHER" id="PTHR11360:SF315">
    <property type="entry name" value="TRANSPORTER MCH2-RELATED"/>
    <property type="match status" value="1"/>
</dbReference>
<feature type="transmembrane region" description="Helical" evidence="4">
    <location>
        <begin position="335"/>
        <end position="353"/>
    </location>
</feature>
<evidence type="ECO:0000313" key="6">
    <source>
        <dbReference type="EMBL" id="KAJ5397083.1"/>
    </source>
</evidence>
<keyword evidence="7" id="KW-1185">Reference proteome</keyword>
<feature type="transmembrane region" description="Helical" evidence="4">
    <location>
        <begin position="244"/>
        <end position="269"/>
    </location>
</feature>
<dbReference type="InterPro" id="IPR011701">
    <property type="entry name" value="MFS"/>
</dbReference>
<feature type="domain" description="Major facilitator superfamily (MFS) profile" evidence="5">
    <location>
        <begin position="47"/>
        <end position="431"/>
    </location>
</feature>
<dbReference type="PROSITE" id="PS50850">
    <property type="entry name" value="MFS"/>
    <property type="match status" value="1"/>
</dbReference>
<dbReference type="GO" id="GO:0022857">
    <property type="term" value="F:transmembrane transporter activity"/>
    <property type="evidence" value="ECO:0007669"/>
    <property type="project" value="InterPro"/>
</dbReference>
<evidence type="ECO:0000256" key="3">
    <source>
        <dbReference type="SAM" id="MobiDB-lite"/>
    </source>
</evidence>
<sequence length="477" mass="50441">MCKSISARKIDNNKGRSSDSSMNRGAPCGDVQDPGPPPDGGYGWVCTAAAATINMHSWGFNSAYAVFLAHYLANDTFPGATRLQYAFVGSLSLTFLYLVSPIATYSTRKLGIRPTMIIGVIFETASLVAASFATQIWHLFLTQGLLFGIGLGLLFIPTAAVVPQWFTTKRSLASGISLAGAGLGGGVYSLSASAMIRSLGIFWAFRILAIIAFVVNSSCIILIKDRYKNTKGSRSTIDICLFKRLDYSLLIAFSGFTMLGYFILIFSLANFANSIGLDSSQAATVSAVFNFAQAVGRPIIGYFSDSLGRINMAGSTTFLAGLISLAIWIPSKTYGVSLFFAVSSGLVAGNFWATIGPLVAEVLDLGDVPSGLSLLWLSLAIPSTFSEPIALKIVDGTGSYLGTEVFTGMMYIAAAACLGVLRGLVIQQRGAGPDSFIGPQEYSESTGDRAAALTSTLPEPRSSATAFVKSCFSPGRY</sequence>
<feature type="transmembrane region" description="Helical" evidence="4">
    <location>
        <begin position="117"/>
        <end position="140"/>
    </location>
</feature>
<proteinExistence type="inferred from homology"/>
<feature type="region of interest" description="Disordered" evidence="3">
    <location>
        <begin position="1"/>
        <end position="33"/>
    </location>
</feature>
<feature type="transmembrane region" description="Helical" evidence="4">
    <location>
        <begin position="178"/>
        <end position="196"/>
    </location>
</feature>
<dbReference type="EMBL" id="JAPZBU010000006">
    <property type="protein sequence ID" value="KAJ5397083.1"/>
    <property type="molecule type" value="Genomic_DNA"/>
</dbReference>
<reference evidence="6" key="1">
    <citation type="submission" date="2022-12" db="EMBL/GenBank/DDBJ databases">
        <authorList>
            <person name="Petersen C."/>
        </authorList>
    </citation>
    <scope>NUCLEOTIDE SEQUENCE</scope>
    <source>
        <strain evidence="6">IBT 29677</strain>
    </source>
</reference>
<dbReference type="InterPro" id="IPR036259">
    <property type="entry name" value="MFS_trans_sf"/>
</dbReference>
<evidence type="ECO:0000256" key="2">
    <source>
        <dbReference type="ARBA" id="ARBA00006727"/>
    </source>
</evidence>
<feature type="compositionally biased region" description="Basic and acidic residues" evidence="3">
    <location>
        <begin position="8"/>
        <end position="17"/>
    </location>
</feature>
<feature type="transmembrane region" description="Helical" evidence="4">
    <location>
        <begin position="85"/>
        <end position="105"/>
    </location>
</feature>
<feature type="transmembrane region" description="Helical" evidence="4">
    <location>
        <begin position="310"/>
        <end position="329"/>
    </location>
</feature>
<accession>A0A9X0B9U7</accession>
<dbReference type="RefSeq" id="XP_056489135.1">
    <property type="nucleotide sequence ID" value="XM_056629833.1"/>
</dbReference>
<evidence type="ECO:0000259" key="5">
    <source>
        <dbReference type="PROSITE" id="PS50850"/>
    </source>
</evidence>